<protein>
    <submittedName>
        <fullName evidence="1">Peroxisomal (S)-2-hydroxy-acid oxidase</fullName>
    </submittedName>
</protein>
<reference evidence="1" key="1">
    <citation type="submission" date="2020-07" db="EMBL/GenBank/DDBJ databases">
        <title>Ethylene signaling mediates host invasion by parasitic plants.</title>
        <authorList>
            <person name="Yoshida S."/>
        </authorList>
    </citation>
    <scope>NUCLEOTIDE SEQUENCE</scope>
    <source>
        <strain evidence="1">Okayama</strain>
    </source>
</reference>
<proteinExistence type="predicted"/>
<gene>
    <name evidence="1" type="ORF">PHJA_001607700</name>
</gene>
<name>A0A830CF70_9LAMI</name>
<accession>A0A830CF70</accession>
<dbReference type="Gene3D" id="3.20.20.70">
    <property type="entry name" value="Aldolase class I"/>
    <property type="match status" value="1"/>
</dbReference>
<keyword evidence="2" id="KW-1185">Reference proteome</keyword>
<dbReference type="AlphaFoldDB" id="A0A830CF70"/>
<organism evidence="1 2">
    <name type="scientific">Phtheirospermum japonicum</name>
    <dbReference type="NCBI Taxonomy" id="374723"/>
    <lineage>
        <taxon>Eukaryota</taxon>
        <taxon>Viridiplantae</taxon>
        <taxon>Streptophyta</taxon>
        <taxon>Embryophyta</taxon>
        <taxon>Tracheophyta</taxon>
        <taxon>Spermatophyta</taxon>
        <taxon>Magnoliopsida</taxon>
        <taxon>eudicotyledons</taxon>
        <taxon>Gunneridae</taxon>
        <taxon>Pentapetalae</taxon>
        <taxon>asterids</taxon>
        <taxon>lamiids</taxon>
        <taxon>Lamiales</taxon>
        <taxon>Orobanchaceae</taxon>
        <taxon>Orobanchaceae incertae sedis</taxon>
        <taxon>Phtheirospermum</taxon>
    </lineage>
</organism>
<comment type="caution">
    <text evidence="1">The sequence shown here is derived from an EMBL/GenBank/DDBJ whole genome shotgun (WGS) entry which is preliminary data.</text>
</comment>
<dbReference type="InterPro" id="IPR013785">
    <property type="entry name" value="Aldolase_TIM"/>
</dbReference>
<evidence type="ECO:0000313" key="2">
    <source>
        <dbReference type="Proteomes" id="UP000653305"/>
    </source>
</evidence>
<dbReference type="Proteomes" id="UP000653305">
    <property type="component" value="Unassembled WGS sequence"/>
</dbReference>
<sequence length="160" mass="18375">MVFDYYASGADDHWTLGENRNAFSRILFLVVPPHAVAVATARHFGYNTNAFLMQQHVNSGVPKWEFFLKGLTCCRYNRKLWKACNKANEKLIDLRELIFCRKYLSDDQQTMILLSWAVGGKECPMCQSPVYEGYIDYDLPFKRLRPCDAVSGQLALPLVL</sequence>
<dbReference type="EMBL" id="BMAC01000358">
    <property type="protein sequence ID" value="GFP94633.1"/>
    <property type="molecule type" value="Genomic_DNA"/>
</dbReference>
<evidence type="ECO:0000313" key="1">
    <source>
        <dbReference type="EMBL" id="GFP94633.1"/>
    </source>
</evidence>